<name>A0A9P6TVF3_9FUNG</name>
<protein>
    <submittedName>
        <fullName evidence="2">Uncharacterized protein</fullName>
    </submittedName>
</protein>
<proteinExistence type="predicted"/>
<reference evidence="2" key="1">
    <citation type="journal article" date="2020" name="Fungal Divers.">
        <title>Resolving the Mortierellaceae phylogeny through synthesis of multi-gene phylogenetics and phylogenomics.</title>
        <authorList>
            <person name="Vandepol N."/>
            <person name="Liber J."/>
            <person name="Desiro A."/>
            <person name="Na H."/>
            <person name="Kennedy M."/>
            <person name="Barry K."/>
            <person name="Grigoriev I.V."/>
            <person name="Miller A.N."/>
            <person name="O'Donnell K."/>
            <person name="Stajich J.E."/>
            <person name="Bonito G."/>
        </authorList>
    </citation>
    <scope>NUCLEOTIDE SEQUENCE</scope>
    <source>
        <strain evidence="2">BC1065</strain>
    </source>
</reference>
<organism evidence="2 3">
    <name type="scientific">Actinomortierella ambigua</name>
    <dbReference type="NCBI Taxonomy" id="1343610"/>
    <lineage>
        <taxon>Eukaryota</taxon>
        <taxon>Fungi</taxon>
        <taxon>Fungi incertae sedis</taxon>
        <taxon>Mucoromycota</taxon>
        <taxon>Mortierellomycotina</taxon>
        <taxon>Mortierellomycetes</taxon>
        <taxon>Mortierellales</taxon>
        <taxon>Mortierellaceae</taxon>
        <taxon>Actinomortierella</taxon>
    </lineage>
</organism>
<evidence type="ECO:0000256" key="1">
    <source>
        <dbReference type="SAM" id="Coils"/>
    </source>
</evidence>
<dbReference type="AlphaFoldDB" id="A0A9P6TVF3"/>
<gene>
    <name evidence="2" type="ORF">DFQ27_001795</name>
</gene>
<sequence>MNDANDTPSSTDTDLRGLLEEMQQQMADQRRRMEDQRIRMEEQQDRIRQLESEREDNGGAVVSRNSRTTTLKLYDELLEKYPTIAEPNFYNAELPKDHNVFDWNDFHYTQGMEYKAPPVLEHSEVSLSAQAKQHDHDLATVQGGIAHSTRFLDSLAHELIQLGIAESEVGARIFNFLNIARVSAANEASKVSRMRSDIYFTALGIKVSTSKDKSILSLEELAAKKTAAEL</sequence>
<dbReference type="EMBL" id="JAAAJB010001622">
    <property type="protein sequence ID" value="KAG0247638.1"/>
    <property type="molecule type" value="Genomic_DNA"/>
</dbReference>
<comment type="caution">
    <text evidence="2">The sequence shown here is derived from an EMBL/GenBank/DDBJ whole genome shotgun (WGS) entry which is preliminary data.</text>
</comment>
<keyword evidence="1" id="KW-0175">Coiled coil</keyword>
<feature type="non-terminal residue" evidence="2">
    <location>
        <position position="230"/>
    </location>
</feature>
<evidence type="ECO:0000313" key="3">
    <source>
        <dbReference type="Proteomes" id="UP000807716"/>
    </source>
</evidence>
<accession>A0A9P6TVF3</accession>
<feature type="coiled-coil region" evidence="1">
    <location>
        <begin position="19"/>
        <end position="60"/>
    </location>
</feature>
<dbReference type="Proteomes" id="UP000807716">
    <property type="component" value="Unassembled WGS sequence"/>
</dbReference>
<evidence type="ECO:0000313" key="2">
    <source>
        <dbReference type="EMBL" id="KAG0247638.1"/>
    </source>
</evidence>
<dbReference type="OrthoDB" id="2406827at2759"/>
<keyword evidence="3" id="KW-1185">Reference proteome</keyword>